<dbReference type="EMBL" id="CP034759">
    <property type="protein sequence ID" value="QBG35733.1"/>
    <property type="molecule type" value="Genomic_DNA"/>
</dbReference>
<dbReference type="SUPFAM" id="SSF103039">
    <property type="entry name" value="CheC-like"/>
    <property type="match status" value="1"/>
</dbReference>
<dbReference type="InterPro" id="IPR028976">
    <property type="entry name" value="CheC-like_sf"/>
</dbReference>
<dbReference type="Proteomes" id="UP000290244">
    <property type="component" value="Chromosome"/>
</dbReference>
<name>A0A4P6P368_9GAMM</name>
<gene>
    <name evidence="2" type="ORF">EMK97_08425</name>
</gene>
<keyword evidence="3" id="KW-1185">Reference proteome</keyword>
<dbReference type="CDD" id="cd17910">
    <property type="entry name" value="CheC_ClassII"/>
    <property type="match status" value="1"/>
</dbReference>
<reference evidence="2 3" key="1">
    <citation type="submission" date="2018-12" db="EMBL/GenBank/DDBJ databases">
        <title>Complete genome of Litorilituus sediminis.</title>
        <authorList>
            <person name="Liu A."/>
            <person name="Rong J."/>
        </authorList>
    </citation>
    <scope>NUCLEOTIDE SEQUENCE [LARGE SCALE GENOMIC DNA]</scope>
    <source>
        <strain evidence="2 3">JCM 17549</strain>
    </source>
</reference>
<protein>
    <submittedName>
        <fullName evidence="2">Chemotaxis protein</fullName>
    </submittedName>
</protein>
<evidence type="ECO:0000256" key="1">
    <source>
        <dbReference type="ARBA" id="ARBA00022500"/>
    </source>
</evidence>
<evidence type="ECO:0000313" key="3">
    <source>
        <dbReference type="Proteomes" id="UP000290244"/>
    </source>
</evidence>
<proteinExistence type="predicted"/>
<dbReference type="AlphaFoldDB" id="A0A4P6P368"/>
<dbReference type="GO" id="GO:0006935">
    <property type="term" value="P:chemotaxis"/>
    <property type="evidence" value="ECO:0007669"/>
    <property type="project" value="UniProtKB-KW"/>
</dbReference>
<keyword evidence="1" id="KW-0145">Chemotaxis</keyword>
<dbReference type="RefSeq" id="WP_130601198.1">
    <property type="nucleotide sequence ID" value="NZ_CP034759.1"/>
</dbReference>
<accession>A0A4P6P368</accession>
<evidence type="ECO:0000313" key="2">
    <source>
        <dbReference type="EMBL" id="QBG35733.1"/>
    </source>
</evidence>
<dbReference type="PANTHER" id="PTHR43484">
    <property type="match status" value="1"/>
</dbReference>
<dbReference type="OrthoDB" id="281471at2"/>
<organism evidence="2 3">
    <name type="scientific">Litorilituus sediminis</name>
    <dbReference type="NCBI Taxonomy" id="718192"/>
    <lineage>
        <taxon>Bacteria</taxon>
        <taxon>Pseudomonadati</taxon>
        <taxon>Pseudomonadota</taxon>
        <taxon>Gammaproteobacteria</taxon>
        <taxon>Alteromonadales</taxon>
        <taxon>Colwelliaceae</taxon>
        <taxon>Litorilituus</taxon>
    </lineage>
</organism>
<sequence length="202" mass="22857">MNPFQLTEDQQDCLQELINVAMGQASDQLARYLDTFVYLKVPSIESVNADNLSRSIDQHQATVAVVSQGFFGYEGIRGEALLIYQDEDSERIADLLGYEPDELSQDEQLIDISSILTTTFLNVFASQIDNQMSYSAPKLLPSSQNSLSTHLEQMTFSWDLALKVNIHYQVTDYSFNCNMVLLIPETAINNIKVVLDRILEEF</sequence>
<dbReference type="PANTHER" id="PTHR43484:SF1">
    <property type="entry name" value="FLAGELLAR MOTOR SWITCH PROTEIN FLIN"/>
    <property type="match status" value="1"/>
</dbReference>
<dbReference type="Gene3D" id="3.40.1550.10">
    <property type="entry name" value="CheC-like"/>
    <property type="match status" value="1"/>
</dbReference>
<dbReference type="KEGG" id="lsd:EMK97_08425"/>
<dbReference type="InterPro" id="IPR051469">
    <property type="entry name" value="FliN/MopA/SpaO"/>
</dbReference>